<dbReference type="AlphaFoldDB" id="A0A2M8GMK2"/>
<reference evidence="2" key="1">
    <citation type="submission" date="2017-09" db="EMBL/GenBank/DDBJ databases">
        <title>Depth-based differentiation of microbial function through sediment-hosted aquifers and enrichment of novel symbionts in the deep terrestrial subsurface.</title>
        <authorList>
            <person name="Probst A.J."/>
            <person name="Ladd B."/>
            <person name="Jarett J.K."/>
            <person name="Geller-Mcgrath D.E."/>
            <person name="Sieber C.M.K."/>
            <person name="Emerson J.B."/>
            <person name="Anantharaman K."/>
            <person name="Thomas B.C."/>
            <person name="Malmstrom R."/>
            <person name="Stieglmeier M."/>
            <person name="Klingl A."/>
            <person name="Woyke T."/>
            <person name="Ryan C.M."/>
            <person name="Banfield J.F."/>
        </authorList>
    </citation>
    <scope>NUCLEOTIDE SEQUENCE [LARGE SCALE GENOMIC DNA]</scope>
</reference>
<gene>
    <name evidence="1" type="ORF">CO007_03110</name>
</gene>
<evidence type="ECO:0000313" key="2">
    <source>
        <dbReference type="Proteomes" id="UP000229370"/>
    </source>
</evidence>
<name>A0A2M8GMK2_9BACT</name>
<dbReference type="Proteomes" id="UP000229370">
    <property type="component" value="Unassembled WGS sequence"/>
</dbReference>
<sequence>MVEDAIKFPQQPEQLKNYDDYLPFFNTLIQKLKLFDSEVEKGTVYHNIINSLVAVFSLSVNQIPSVKNFLVKTDKLRDRIKSHLPVFEEKDSGKQLQAMVEMIKWQK</sequence>
<proteinExistence type="predicted"/>
<comment type="caution">
    <text evidence="1">The sequence shown here is derived from an EMBL/GenBank/DDBJ whole genome shotgun (WGS) entry which is preliminary data.</text>
</comment>
<evidence type="ECO:0000313" key="1">
    <source>
        <dbReference type="EMBL" id="PJC81771.1"/>
    </source>
</evidence>
<protein>
    <submittedName>
        <fullName evidence="1">Uncharacterized protein</fullName>
    </submittedName>
</protein>
<organism evidence="1 2">
    <name type="scientific">Candidatus Roizmanbacteria bacterium CG_4_8_14_3_um_filter_36_10</name>
    <dbReference type="NCBI Taxonomy" id="1974834"/>
    <lineage>
        <taxon>Bacteria</taxon>
        <taxon>Candidatus Roizmaniibacteriota</taxon>
    </lineage>
</organism>
<accession>A0A2M8GMK2</accession>
<dbReference type="EMBL" id="PFQK01000052">
    <property type="protein sequence ID" value="PJC81771.1"/>
    <property type="molecule type" value="Genomic_DNA"/>
</dbReference>